<evidence type="ECO:0000256" key="4">
    <source>
        <dbReference type="ARBA" id="ARBA00022801"/>
    </source>
</evidence>
<keyword evidence="4" id="KW-0378">Hydrolase</keyword>
<evidence type="ECO:0000259" key="10">
    <source>
        <dbReference type="Pfam" id="PF02838"/>
    </source>
</evidence>
<evidence type="ECO:0000256" key="5">
    <source>
        <dbReference type="ARBA" id="ARBA00023295"/>
    </source>
</evidence>
<dbReference type="EC" id="3.2.1.52" evidence="3"/>
<dbReference type="GO" id="GO:0004563">
    <property type="term" value="F:beta-N-acetylhexosaminidase activity"/>
    <property type="evidence" value="ECO:0007669"/>
    <property type="project" value="UniProtKB-EC"/>
</dbReference>
<dbReference type="InterPro" id="IPR017853">
    <property type="entry name" value="GH"/>
</dbReference>
<keyword evidence="12" id="KW-1185">Reference proteome</keyword>
<evidence type="ECO:0000313" key="11">
    <source>
        <dbReference type="EMBL" id="TNY32725.1"/>
    </source>
</evidence>
<dbReference type="InterPro" id="IPR015883">
    <property type="entry name" value="Glyco_hydro_20_cat"/>
</dbReference>
<evidence type="ECO:0000256" key="7">
    <source>
        <dbReference type="ARBA" id="ARBA00033000"/>
    </source>
</evidence>
<proteinExistence type="inferred from homology"/>
<evidence type="ECO:0000313" key="12">
    <source>
        <dbReference type="Proteomes" id="UP000314011"/>
    </source>
</evidence>
<dbReference type="GO" id="GO:0030203">
    <property type="term" value="P:glycosaminoglycan metabolic process"/>
    <property type="evidence" value="ECO:0007669"/>
    <property type="project" value="TreeGrafter"/>
</dbReference>
<evidence type="ECO:0000259" key="9">
    <source>
        <dbReference type="Pfam" id="PF00728"/>
    </source>
</evidence>
<keyword evidence="5" id="KW-0326">Glycosidase</keyword>
<dbReference type="SUPFAM" id="SSF51445">
    <property type="entry name" value="(Trans)glycosidases"/>
    <property type="match status" value="1"/>
</dbReference>
<comment type="similarity">
    <text evidence="2">Belongs to the glycosyl hydrolase 20 family.</text>
</comment>
<dbReference type="InterPro" id="IPR025705">
    <property type="entry name" value="Beta_hexosaminidase_sua/sub"/>
</dbReference>
<evidence type="ECO:0000256" key="1">
    <source>
        <dbReference type="ARBA" id="ARBA00001231"/>
    </source>
</evidence>
<dbReference type="PANTHER" id="PTHR22600">
    <property type="entry name" value="BETA-HEXOSAMINIDASE"/>
    <property type="match status" value="1"/>
</dbReference>
<dbReference type="PANTHER" id="PTHR22600:SF57">
    <property type="entry name" value="BETA-N-ACETYLHEXOSAMINIDASE"/>
    <property type="match status" value="1"/>
</dbReference>
<dbReference type="Gene3D" id="3.20.20.80">
    <property type="entry name" value="Glycosidases"/>
    <property type="match status" value="1"/>
</dbReference>
<reference evidence="11 12" key="1">
    <citation type="submission" date="2019-06" db="EMBL/GenBank/DDBJ databases">
        <title>Genome of new Rhodobacteraceae sp. SM1903.</title>
        <authorList>
            <person name="Ren X."/>
        </authorList>
    </citation>
    <scope>NUCLEOTIDE SEQUENCE [LARGE SCALE GENOMIC DNA]</scope>
    <source>
        <strain evidence="11 12">SM1903</strain>
    </source>
</reference>
<evidence type="ECO:0000256" key="2">
    <source>
        <dbReference type="ARBA" id="ARBA00006285"/>
    </source>
</evidence>
<dbReference type="OrthoDB" id="9763537at2"/>
<dbReference type="GO" id="GO:0016020">
    <property type="term" value="C:membrane"/>
    <property type="evidence" value="ECO:0007669"/>
    <property type="project" value="TreeGrafter"/>
</dbReference>
<comment type="caution">
    <text evidence="11">The sequence shown here is derived from an EMBL/GenBank/DDBJ whole genome shotgun (WGS) entry which is preliminary data.</text>
</comment>
<feature type="active site" description="Proton donor" evidence="8">
    <location>
        <position position="402"/>
    </location>
</feature>
<evidence type="ECO:0000256" key="6">
    <source>
        <dbReference type="ARBA" id="ARBA00030512"/>
    </source>
</evidence>
<protein>
    <recommendedName>
        <fullName evidence="3">beta-N-acetylhexosaminidase</fullName>
        <ecNumber evidence="3">3.2.1.52</ecNumber>
    </recommendedName>
    <alternativeName>
        <fullName evidence="6">Beta-N-acetylhexosaminidase</fullName>
    </alternativeName>
    <alternativeName>
        <fullName evidence="7">N-acetyl-beta-glucosaminidase</fullName>
    </alternativeName>
</protein>
<dbReference type="CDD" id="cd06563">
    <property type="entry name" value="GH20_chitobiase-like"/>
    <property type="match status" value="1"/>
</dbReference>
<evidence type="ECO:0000256" key="3">
    <source>
        <dbReference type="ARBA" id="ARBA00012663"/>
    </source>
</evidence>
<dbReference type="Proteomes" id="UP000314011">
    <property type="component" value="Unassembled WGS sequence"/>
</dbReference>
<gene>
    <name evidence="11" type="ORF">FHY64_05455</name>
</gene>
<name>A0A5C5GD37_9RHOB</name>
<sequence length="604" mass="65041">MNLSARLDDLSIIVEVTSDRPLSAPVFCFSLMAPAKVVRGGTLVQAVASYHEVELPDLVPGTGHEIVLQHLGGFRPANRAWLPLGAYLRAEGEIIELPALPAGVTQGDLPPGEMPDLRIVPPVTRWSPVGGQVSVTGFVSDSDDFEPVVQLAERTGLGPFLIPDGLPLIQEVDGQLATEAYRLNITESGVSLAASSESGRFYGAITLLTLLHTHEGQLPLGEIEDAPRFEWRGQHLDCARHFFEPSTIKRLMDLMALLKMNRFHWHFADDEAFRVEVESVPELWQKTAFRGEGELLPGLFGGGPRAGGTYSLDDVAEIIAHGQALNIGTLPEIEVPAHSYGMAKVLPGLRDDADTGAETSVQGYPENVLSPASDQTWEVLGQLSAEVAGLFPLGLIHLGCDELPDGAWDGSPAIDALKKREGLSSRDDVQGWTMARLAGQLAENGHSPVAWEEAARGSNGGIGHGAILQSWSGQGPGIDAARAGYDIIMSPAQHVYLDMAHSAETDDWGASWAAFIPLEETINWSPVPSGAEDIADRIIGVEGCFWAEFTTSDQQIEPMLAPRILGVASKAWDIRDSLTGESLRGLARAYLPIFDSMNWVTALR</sequence>
<accession>A0A5C5GD37</accession>
<dbReference type="InterPro" id="IPR015882">
    <property type="entry name" value="HEX_bac_N"/>
</dbReference>
<comment type="catalytic activity">
    <reaction evidence="1">
        <text>Hydrolysis of terminal non-reducing N-acetyl-D-hexosamine residues in N-acetyl-beta-D-hexosaminides.</text>
        <dbReference type="EC" id="3.2.1.52"/>
    </reaction>
</comment>
<dbReference type="InterPro" id="IPR029018">
    <property type="entry name" value="Hex-like_dom2"/>
</dbReference>
<dbReference type="RefSeq" id="WP_140193405.1">
    <property type="nucleotide sequence ID" value="NZ_CP065915.1"/>
</dbReference>
<organism evidence="11 12">
    <name type="scientific">Pelagovum pacificum</name>
    <dbReference type="NCBI Taxonomy" id="2588711"/>
    <lineage>
        <taxon>Bacteria</taxon>
        <taxon>Pseudomonadati</taxon>
        <taxon>Pseudomonadota</taxon>
        <taxon>Alphaproteobacteria</taxon>
        <taxon>Rhodobacterales</taxon>
        <taxon>Paracoccaceae</taxon>
        <taxon>Pelagovum</taxon>
    </lineage>
</organism>
<feature type="domain" description="Glycoside hydrolase family 20 catalytic" evidence="9">
    <location>
        <begin position="229"/>
        <end position="573"/>
    </location>
</feature>
<feature type="domain" description="Beta-hexosaminidase bacterial type N-terminal" evidence="10">
    <location>
        <begin position="173"/>
        <end position="226"/>
    </location>
</feature>
<dbReference type="GO" id="GO:0005975">
    <property type="term" value="P:carbohydrate metabolic process"/>
    <property type="evidence" value="ECO:0007669"/>
    <property type="project" value="InterPro"/>
</dbReference>
<dbReference type="Pfam" id="PF00728">
    <property type="entry name" value="Glyco_hydro_20"/>
    <property type="match status" value="1"/>
</dbReference>
<dbReference type="Pfam" id="PF02838">
    <property type="entry name" value="Glyco_hydro_20b"/>
    <property type="match status" value="1"/>
</dbReference>
<dbReference type="Gene3D" id="3.30.379.10">
    <property type="entry name" value="Chitobiase/beta-hexosaminidase domain 2-like"/>
    <property type="match status" value="1"/>
</dbReference>
<dbReference type="AlphaFoldDB" id="A0A5C5GD37"/>
<evidence type="ECO:0000256" key="8">
    <source>
        <dbReference type="PIRSR" id="PIRSR625705-1"/>
    </source>
</evidence>
<dbReference type="PRINTS" id="PR00738">
    <property type="entry name" value="GLHYDRLASE20"/>
</dbReference>
<dbReference type="SUPFAM" id="SSF55545">
    <property type="entry name" value="beta-N-acetylhexosaminidase-like domain"/>
    <property type="match status" value="1"/>
</dbReference>
<dbReference type="EMBL" id="VFFF01000001">
    <property type="protein sequence ID" value="TNY32725.1"/>
    <property type="molecule type" value="Genomic_DNA"/>
</dbReference>